<dbReference type="GO" id="GO:0005525">
    <property type="term" value="F:GTP binding"/>
    <property type="evidence" value="ECO:0007669"/>
    <property type="project" value="UniProtKB-UniRule"/>
</dbReference>
<keyword evidence="3 6" id="KW-0547">Nucleotide-binding</keyword>
<comment type="function">
    <text evidence="6">GTPase that associates with the 50S ribosomal subunit and may have a role during protein synthesis or ribosome biogenesis.</text>
</comment>
<evidence type="ECO:0000256" key="5">
    <source>
        <dbReference type="ARBA" id="ARBA00023134"/>
    </source>
</evidence>
<proteinExistence type="inferred from homology"/>
<dbReference type="AlphaFoldDB" id="A0A6C2U5Q9"/>
<dbReference type="InterPro" id="IPR025121">
    <property type="entry name" value="GTPase_HflX_N"/>
</dbReference>
<dbReference type="InterPro" id="IPR030394">
    <property type="entry name" value="G_HFLX_dom"/>
</dbReference>
<dbReference type="Pfam" id="PF01926">
    <property type="entry name" value="MMR_HSR1"/>
    <property type="match status" value="1"/>
</dbReference>
<evidence type="ECO:0000313" key="12">
    <source>
        <dbReference type="Proteomes" id="UP000366872"/>
    </source>
</evidence>
<dbReference type="Gene3D" id="3.40.50.11060">
    <property type="entry name" value="GTPase HflX, N-terminal domain"/>
    <property type="match status" value="1"/>
</dbReference>
<evidence type="ECO:0000259" key="10">
    <source>
        <dbReference type="PROSITE" id="PS51705"/>
    </source>
</evidence>
<accession>A0A6C2U5Q9</accession>
<feature type="binding site" evidence="7">
    <location>
        <begin position="349"/>
        <end position="351"/>
    </location>
    <ligand>
        <name>GTP</name>
        <dbReference type="ChEBI" id="CHEBI:37565"/>
    </ligand>
</feature>
<dbReference type="CDD" id="cd01878">
    <property type="entry name" value="HflX"/>
    <property type="match status" value="1"/>
</dbReference>
<feature type="binding site" evidence="8">
    <location>
        <position position="218"/>
    </location>
    <ligand>
        <name>Mg(2+)</name>
        <dbReference type="ChEBI" id="CHEBI:18420"/>
    </ligand>
</feature>
<dbReference type="InterPro" id="IPR032305">
    <property type="entry name" value="GTP-bd_M"/>
</dbReference>
<dbReference type="EMBL" id="CAAHFG010000002">
    <property type="protein sequence ID" value="VGO15223.1"/>
    <property type="molecule type" value="Genomic_DNA"/>
</dbReference>
<evidence type="ECO:0000256" key="3">
    <source>
        <dbReference type="ARBA" id="ARBA00022741"/>
    </source>
</evidence>
<dbReference type="Gene3D" id="3.40.50.300">
    <property type="entry name" value="P-loop containing nucleotide triphosphate hydrolases"/>
    <property type="match status" value="1"/>
</dbReference>
<evidence type="ECO:0000256" key="6">
    <source>
        <dbReference type="HAMAP-Rule" id="MF_00900"/>
    </source>
</evidence>
<dbReference type="InterPro" id="IPR042108">
    <property type="entry name" value="GTPase_HflX_N_sf"/>
</dbReference>
<feature type="binding site" evidence="7">
    <location>
        <begin position="211"/>
        <end position="218"/>
    </location>
    <ligand>
        <name>GTP</name>
        <dbReference type="ChEBI" id="CHEBI:37565"/>
    </ligand>
</feature>
<dbReference type="PRINTS" id="PR00326">
    <property type="entry name" value="GTP1OBG"/>
</dbReference>
<dbReference type="PANTHER" id="PTHR10229">
    <property type="entry name" value="GTP-BINDING PROTEIN HFLX"/>
    <property type="match status" value="1"/>
</dbReference>
<evidence type="ECO:0000256" key="4">
    <source>
        <dbReference type="ARBA" id="ARBA00022842"/>
    </source>
</evidence>
<dbReference type="InterPro" id="IPR045498">
    <property type="entry name" value="HflX_C"/>
</dbReference>
<evidence type="ECO:0000256" key="2">
    <source>
        <dbReference type="ARBA" id="ARBA00022723"/>
    </source>
</evidence>
<feature type="binding site" evidence="7">
    <location>
        <begin position="258"/>
        <end position="261"/>
    </location>
    <ligand>
        <name>GTP</name>
        <dbReference type="ChEBI" id="CHEBI:37565"/>
    </ligand>
</feature>
<keyword evidence="9" id="KW-0175">Coiled coil</keyword>
<keyword evidence="2 8" id="KW-0479">Metal-binding</keyword>
<sequence>MPELLETQNNETETVLLIGVVLRGEEEWKVKDTMDELAQLAESAGAVVAGRFLVRQQKIKAGHYIGTGKAEEISDWIKENRVSMVVFDDDLTPAQGRNLQNVFETRVLDRTQLILDIFAQRAQTKEGCLQVELAQHQYLLPRLRNMWTHLERQKGGIGLRGPGETQLEMDRRRLQDLVRTLKRDLELVRTRRTEQRRGRRRHGWALVSIVGYTNAGKSTLLNRLSGADIYTENQLFATLDPTTRQVELPNHEPMLMTDTVGFIQKLPHHLVDSFKATLEEVVEADLLVHVIDASHPQVETQIEAVHKVLDEIGGLEKPMLYVFNKIDDEKGRNAAKRLARQFQKSVCVSAQTGENIDALFDELADCLKGRKVELKLSVPLSEGKLLSVLQKNASILEQEYEGDRADLLVRVSPQLAAQCRPFSTEEEPENEW</sequence>
<dbReference type="InterPro" id="IPR005225">
    <property type="entry name" value="Small_GTP-bd"/>
</dbReference>
<keyword evidence="5 6" id="KW-0342">GTP-binding</keyword>
<evidence type="ECO:0000256" key="1">
    <source>
        <dbReference type="ARBA" id="ARBA00022490"/>
    </source>
</evidence>
<dbReference type="GO" id="GO:0005737">
    <property type="term" value="C:cytoplasm"/>
    <property type="evidence" value="ECO:0007669"/>
    <property type="project" value="UniProtKB-SubCell"/>
</dbReference>
<dbReference type="InterPro" id="IPR027417">
    <property type="entry name" value="P-loop_NTPase"/>
</dbReference>
<keyword evidence="4 8" id="KW-0460">Magnesium</keyword>
<keyword evidence="12" id="KW-1185">Reference proteome</keyword>
<dbReference type="Gene3D" id="6.10.250.2860">
    <property type="match status" value="1"/>
</dbReference>
<feature type="binding site" evidence="7">
    <location>
        <begin position="236"/>
        <end position="240"/>
    </location>
    <ligand>
        <name>GTP</name>
        <dbReference type="ChEBI" id="CHEBI:37565"/>
    </ligand>
</feature>
<dbReference type="HAMAP" id="MF_00900">
    <property type="entry name" value="GTPase_HflX"/>
    <property type="match status" value="1"/>
</dbReference>
<organism evidence="11 12">
    <name type="scientific">Pontiella desulfatans</name>
    <dbReference type="NCBI Taxonomy" id="2750659"/>
    <lineage>
        <taxon>Bacteria</taxon>
        <taxon>Pseudomonadati</taxon>
        <taxon>Kiritimatiellota</taxon>
        <taxon>Kiritimatiellia</taxon>
        <taxon>Kiritimatiellales</taxon>
        <taxon>Pontiellaceae</taxon>
        <taxon>Pontiella</taxon>
    </lineage>
</organism>
<dbReference type="RefSeq" id="WP_136080808.1">
    <property type="nucleotide sequence ID" value="NZ_CAAHFG010000002.1"/>
</dbReference>
<dbReference type="InterPro" id="IPR016496">
    <property type="entry name" value="GTPase_HflX"/>
</dbReference>
<dbReference type="Pfam" id="PF16360">
    <property type="entry name" value="GTP-bdg_M"/>
    <property type="match status" value="1"/>
</dbReference>
<dbReference type="NCBIfam" id="TIGR03156">
    <property type="entry name" value="GTP_HflX"/>
    <property type="match status" value="1"/>
</dbReference>
<dbReference type="FunFam" id="3.40.50.11060:FF:000001">
    <property type="entry name" value="GTPase HflX"/>
    <property type="match status" value="1"/>
</dbReference>
<dbReference type="GO" id="GO:0043022">
    <property type="term" value="F:ribosome binding"/>
    <property type="evidence" value="ECO:0007669"/>
    <property type="project" value="TreeGrafter"/>
</dbReference>
<feature type="binding site" evidence="7">
    <location>
        <begin position="324"/>
        <end position="327"/>
    </location>
    <ligand>
        <name>GTP</name>
        <dbReference type="ChEBI" id="CHEBI:37565"/>
    </ligand>
</feature>
<feature type="coiled-coil region" evidence="9">
    <location>
        <begin position="164"/>
        <end position="191"/>
    </location>
</feature>
<dbReference type="PANTHER" id="PTHR10229:SF0">
    <property type="entry name" value="GTP-BINDING PROTEIN 6-RELATED"/>
    <property type="match status" value="1"/>
</dbReference>
<evidence type="ECO:0000256" key="9">
    <source>
        <dbReference type="SAM" id="Coils"/>
    </source>
</evidence>
<feature type="domain" description="Hflx-type G" evidence="10">
    <location>
        <begin position="205"/>
        <end position="371"/>
    </location>
</feature>
<dbReference type="Proteomes" id="UP000366872">
    <property type="component" value="Unassembled WGS sequence"/>
</dbReference>
<comment type="subcellular location">
    <subcellularLocation>
        <location evidence="6">Cytoplasm</location>
    </subcellularLocation>
    <text evidence="6">May associate with membranes.</text>
</comment>
<evidence type="ECO:0000256" key="7">
    <source>
        <dbReference type="PIRSR" id="PIRSR006809-1"/>
    </source>
</evidence>
<dbReference type="Pfam" id="PF13167">
    <property type="entry name" value="GTP-bdg_N"/>
    <property type="match status" value="1"/>
</dbReference>
<dbReference type="FunFam" id="3.40.50.300:FF:000173">
    <property type="entry name" value="GTPase HflX"/>
    <property type="match status" value="1"/>
</dbReference>
<dbReference type="PIRSF" id="PIRSF006809">
    <property type="entry name" value="GTP-binding_hflX_prd"/>
    <property type="match status" value="1"/>
</dbReference>
<reference evidence="11 12" key="1">
    <citation type="submission" date="2019-04" db="EMBL/GenBank/DDBJ databases">
        <authorList>
            <person name="Van Vliet M D."/>
        </authorList>
    </citation>
    <scope>NUCLEOTIDE SEQUENCE [LARGE SCALE GENOMIC DNA]</scope>
    <source>
        <strain evidence="11 12">F1</strain>
    </source>
</reference>
<dbReference type="NCBIfam" id="TIGR00231">
    <property type="entry name" value="small_GTP"/>
    <property type="match status" value="1"/>
</dbReference>
<dbReference type="SUPFAM" id="SSF52540">
    <property type="entry name" value="P-loop containing nucleoside triphosphate hydrolases"/>
    <property type="match status" value="1"/>
</dbReference>
<comment type="subunit">
    <text evidence="6">Monomer. Associates with the 50S ribosomal subunit.</text>
</comment>
<dbReference type="InterPro" id="IPR006073">
    <property type="entry name" value="GTP-bd"/>
</dbReference>
<dbReference type="GO" id="GO:0003924">
    <property type="term" value="F:GTPase activity"/>
    <property type="evidence" value="ECO:0007669"/>
    <property type="project" value="UniProtKB-UniRule"/>
</dbReference>
<comment type="cofactor">
    <cofactor evidence="8">
        <name>Mg(2+)</name>
        <dbReference type="ChEBI" id="CHEBI:18420"/>
    </cofactor>
</comment>
<evidence type="ECO:0000313" key="11">
    <source>
        <dbReference type="EMBL" id="VGO15223.1"/>
    </source>
</evidence>
<gene>
    <name evidence="6 11" type="primary">hflX</name>
    <name evidence="11" type="ORF">PDESU_03805</name>
</gene>
<feature type="binding site" evidence="8">
    <location>
        <position position="238"/>
    </location>
    <ligand>
        <name>Mg(2+)</name>
        <dbReference type="ChEBI" id="CHEBI:18420"/>
    </ligand>
</feature>
<evidence type="ECO:0000256" key="8">
    <source>
        <dbReference type="PIRSR" id="PIRSR006809-2"/>
    </source>
</evidence>
<dbReference type="PROSITE" id="PS51705">
    <property type="entry name" value="G_HFLX"/>
    <property type="match status" value="1"/>
</dbReference>
<dbReference type="Pfam" id="PF19275">
    <property type="entry name" value="HflX_C"/>
    <property type="match status" value="1"/>
</dbReference>
<dbReference type="GO" id="GO:0046872">
    <property type="term" value="F:metal ion binding"/>
    <property type="evidence" value="ECO:0007669"/>
    <property type="project" value="UniProtKB-KW"/>
</dbReference>
<name>A0A6C2U5Q9_PONDE</name>
<comment type="similarity">
    <text evidence="6">Belongs to the TRAFAC class OBG-HflX-like GTPase superfamily. HflX GTPase family.</text>
</comment>
<protein>
    <recommendedName>
        <fullName evidence="6">GTPase HflX</fullName>
    </recommendedName>
    <alternativeName>
        <fullName evidence="6">GTP-binding protein HflX</fullName>
    </alternativeName>
</protein>
<keyword evidence="1 6" id="KW-0963">Cytoplasm</keyword>